<dbReference type="RefSeq" id="WP_052549246.1">
    <property type="nucleotide sequence ID" value="NZ_JMCC02000034.1"/>
</dbReference>
<dbReference type="Proteomes" id="UP000031599">
    <property type="component" value="Unassembled WGS sequence"/>
</dbReference>
<name>A0A0C1ZZI2_9BACT</name>
<proteinExistence type="predicted"/>
<evidence type="ECO:0000313" key="1">
    <source>
        <dbReference type="EMBL" id="KIG16603.1"/>
    </source>
</evidence>
<protein>
    <submittedName>
        <fullName evidence="1">Uncharacterized protein</fullName>
    </submittedName>
</protein>
<sequence length="263" mass="29600">MYTLTQALPYIDELLPAVSASLRGATPVQISELEEAAERPLPPPQRELLELMGVDPGPFFVSMAADIRAERLLRYYREVGWRPPERFSLLGLDKSLPHSLFLDAESTPPFAVVAFELPLRDLANRAEPWRHANRFAMSLPELVMRNAFSVFGWVNFELEGYATIEPQPELLGRLDTLLVELGYGRHPLTGGLTGLYGREGVATVTTSQHDADEIALLHVRTDDRSEVQRIVSALQRSMVVQLHSLEDALIQRPYVRELRATFV</sequence>
<comment type="caution">
    <text evidence="1">The sequence shown here is derived from an EMBL/GenBank/DDBJ whole genome shotgun (WGS) entry which is preliminary data.</text>
</comment>
<accession>A0A0C1ZZI2</accession>
<organism evidence="1 2">
    <name type="scientific">Enhygromyxa salina</name>
    <dbReference type="NCBI Taxonomy" id="215803"/>
    <lineage>
        <taxon>Bacteria</taxon>
        <taxon>Pseudomonadati</taxon>
        <taxon>Myxococcota</taxon>
        <taxon>Polyangia</taxon>
        <taxon>Nannocystales</taxon>
        <taxon>Nannocystaceae</taxon>
        <taxon>Enhygromyxa</taxon>
    </lineage>
</organism>
<reference evidence="1 2" key="1">
    <citation type="submission" date="2014-12" db="EMBL/GenBank/DDBJ databases">
        <title>Genome assembly of Enhygromyxa salina DSM 15201.</title>
        <authorList>
            <person name="Sharma G."/>
            <person name="Subramanian S."/>
        </authorList>
    </citation>
    <scope>NUCLEOTIDE SEQUENCE [LARGE SCALE GENOMIC DNA]</scope>
    <source>
        <strain evidence="1 2">DSM 15201</strain>
    </source>
</reference>
<evidence type="ECO:0000313" key="2">
    <source>
        <dbReference type="Proteomes" id="UP000031599"/>
    </source>
</evidence>
<gene>
    <name evidence="1" type="ORF">DB30_04222</name>
</gene>
<dbReference type="EMBL" id="JMCC02000034">
    <property type="protein sequence ID" value="KIG16603.1"/>
    <property type="molecule type" value="Genomic_DNA"/>
</dbReference>
<dbReference type="AlphaFoldDB" id="A0A0C1ZZI2"/>